<keyword evidence="2" id="KW-1185">Reference proteome</keyword>
<dbReference type="AlphaFoldDB" id="A0A1M2VA43"/>
<evidence type="ECO:0000313" key="2">
    <source>
        <dbReference type="Proteomes" id="UP000184267"/>
    </source>
</evidence>
<comment type="caution">
    <text evidence="1">The sequence shown here is derived from an EMBL/GenBank/DDBJ whole genome shotgun (WGS) entry which is preliminary data.</text>
</comment>
<proteinExistence type="predicted"/>
<gene>
    <name evidence="1" type="ORF">TRAPUB_4853</name>
</gene>
<reference evidence="1 2" key="1">
    <citation type="submission" date="2016-10" db="EMBL/GenBank/DDBJ databases">
        <title>Genome sequence of the basidiomycete white-rot fungus Trametes pubescens.</title>
        <authorList>
            <person name="Makela M.R."/>
            <person name="Granchi Z."/>
            <person name="Peng M."/>
            <person name="De Vries R.P."/>
            <person name="Grigoriev I."/>
            <person name="Riley R."/>
            <person name="Hilden K."/>
        </authorList>
    </citation>
    <scope>NUCLEOTIDE SEQUENCE [LARGE SCALE GENOMIC DNA]</scope>
    <source>
        <strain evidence="1 2">FBCC735</strain>
    </source>
</reference>
<dbReference type="Proteomes" id="UP000184267">
    <property type="component" value="Unassembled WGS sequence"/>
</dbReference>
<accession>A0A1M2VA43</accession>
<organism evidence="1 2">
    <name type="scientific">Trametes pubescens</name>
    <name type="common">White-rot fungus</name>
    <dbReference type="NCBI Taxonomy" id="154538"/>
    <lineage>
        <taxon>Eukaryota</taxon>
        <taxon>Fungi</taxon>
        <taxon>Dikarya</taxon>
        <taxon>Basidiomycota</taxon>
        <taxon>Agaricomycotina</taxon>
        <taxon>Agaricomycetes</taxon>
        <taxon>Polyporales</taxon>
        <taxon>Polyporaceae</taxon>
        <taxon>Trametes</taxon>
    </lineage>
</organism>
<sequence length="71" mass="7506">MSLDGRLPMSTAHVVRQCDVARSVLLPCAGTRLFDLTSASIEHGFATILARWTAGQVGESIPGIFASAYAL</sequence>
<name>A0A1M2VA43_TRAPU</name>
<dbReference type="EMBL" id="MNAD01001540">
    <property type="protein sequence ID" value="OJT04397.1"/>
    <property type="molecule type" value="Genomic_DNA"/>
</dbReference>
<protein>
    <submittedName>
        <fullName evidence="1">Uncharacterized protein</fullName>
    </submittedName>
</protein>
<evidence type="ECO:0000313" key="1">
    <source>
        <dbReference type="EMBL" id="OJT04397.1"/>
    </source>
</evidence>